<protein>
    <submittedName>
        <fullName evidence="3">Endonuclease</fullName>
    </submittedName>
</protein>
<evidence type="ECO:0000256" key="1">
    <source>
        <dbReference type="ARBA" id="ARBA00007435"/>
    </source>
</evidence>
<proteinExistence type="inferred from homology"/>
<evidence type="ECO:0000313" key="4">
    <source>
        <dbReference type="Proteomes" id="UP000196655"/>
    </source>
</evidence>
<keyword evidence="3" id="KW-0378">Hydrolase</keyword>
<organism evidence="3 4">
    <name type="scientific">Inquilinus limosus</name>
    <dbReference type="NCBI Taxonomy" id="171674"/>
    <lineage>
        <taxon>Bacteria</taxon>
        <taxon>Pseudomonadati</taxon>
        <taxon>Pseudomonadota</taxon>
        <taxon>Alphaproteobacteria</taxon>
        <taxon>Rhodospirillales</taxon>
        <taxon>Rhodospirillaceae</taxon>
        <taxon>Inquilinus</taxon>
    </lineage>
</organism>
<dbReference type="Proteomes" id="UP000196655">
    <property type="component" value="Unassembled WGS sequence"/>
</dbReference>
<comment type="similarity">
    <text evidence="1">Belongs to the UPF0213 family.</text>
</comment>
<evidence type="ECO:0000313" key="3">
    <source>
        <dbReference type="EMBL" id="OWJ56125.1"/>
    </source>
</evidence>
<feature type="domain" description="GIY-YIG" evidence="2">
    <location>
        <begin position="2"/>
        <end position="79"/>
    </location>
</feature>
<dbReference type="CDD" id="cd10448">
    <property type="entry name" value="GIY-YIG_unchar_3"/>
    <property type="match status" value="1"/>
</dbReference>
<dbReference type="AlphaFoldDB" id="A0A211YST0"/>
<keyword evidence="4" id="KW-1185">Reference proteome</keyword>
<dbReference type="InterPro" id="IPR035901">
    <property type="entry name" value="GIY-YIG_endonuc_sf"/>
</dbReference>
<gene>
    <name evidence="3" type="ORF">BWR60_35295</name>
</gene>
<keyword evidence="3" id="KW-0540">Nuclease</keyword>
<dbReference type="PANTHER" id="PTHR34477">
    <property type="entry name" value="UPF0213 PROTEIN YHBQ"/>
    <property type="match status" value="1"/>
</dbReference>
<dbReference type="SUPFAM" id="SSF82771">
    <property type="entry name" value="GIY-YIG endonuclease"/>
    <property type="match status" value="1"/>
</dbReference>
<accession>A0A211YST0</accession>
<dbReference type="GO" id="GO:0004519">
    <property type="term" value="F:endonuclease activity"/>
    <property type="evidence" value="ECO:0007669"/>
    <property type="project" value="UniProtKB-KW"/>
</dbReference>
<comment type="caution">
    <text evidence="3">The sequence shown here is derived from an EMBL/GenBank/DDBJ whole genome shotgun (WGS) entry which is preliminary data.</text>
</comment>
<dbReference type="OrthoDB" id="287318at2"/>
<dbReference type="Pfam" id="PF01541">
    <property type="entry name" value="GIY-YIG"/>
    <property type="match status" value="1"/>
</dbReference>
<dbReference type="PANTHER" id="PTHR34477:SF5">
    <property type="entry name" value="BSL5627 PROTEIN"/>
    <property type="match status" value="1"/>
</dbReference>
<dbReference type="EMBL" id="NHON01000178">
    <property type="protein sequence ID" value="OWJ56125.1"/>
    <property type="molecule type" value="Genomic_DNA"/>
</dbReference>
<dbReference type="InterPro" id="IPR050190">
    <property type="entry name" value="UPF0213_domain"/>
</dbReference>
<name>A0A211YST0_9PROT</name>
<sequence length="95" mass="10829">MMQPVVYIMANKPSGTLYTGVTSHLSRRAHEHRTGATKDFTSRYGCKLLVWYEPHASMLDAIAREKQIKAGPRRAKLALIEAINPDWRDLYEDLA</sequence>
<reference evidence="4" key="1">
    <citation type="submission" date="2017-05" db="EMBL/GenBank/DDBJ databases">
        <authorList>
            <person name="Macchi M."/>
            <person name="Festa S."/>
            <person name="Coppotelli B.M."/>
            <person name="Morelli I.S."/>
        </authorList>
    </citation>
    <scope>NUCLEOTIDE SEQUENCE [LARGE SCALE GENOMIC DNA]</scope>
    <source>
        <strain evidence="4">I</strain>
    </source>
</reference>
<dbReference type="Gene3D" id="3.40.1440.10">
    <property type="entry name" value="GIY-YIG endonuclease"/>
    <property type="match status" value="1"/>
</dbReference>
<evidence type="ECO:0000259" key="2">
    <source>
        <dbReference type="PROSITE" id="PS50164"/>
    </source>
</evidence>
<dbReference type="InterPro" id="IPR000305">
    <property type="entry name" value="GIY-YIG_endonuc"/>
</dbReference>
<dbReference type="PROSITE" id="PS50164">
    <property type="entry name" value="GIY_YIG"/>
    <property type="match status" value="1"/>
</dbReference>
<keyword evidence="3" id="KW-0255">Endonuclease</keyword>